<dbReference type="InterPro" id="IPR050807">
    <property type="entry name" value="TransReg_Diox_bact_type"/>
</dbReference>
<keyword evidence="1" id="KW-0238">DNA-binding</keyword>
<dbReference type="SUPFAM" id="SSF47413">
    <property type="entry name" value="lambda repressor-like DNA-binding domains"/>
    <property type="match status" value="1"/>
</dbReference>
<dbReference type="InterPro" id="IPR010982">
    <property type="entry name" value="Lambda_DNA-bd_dom_sf"/>
</dbReference>
<keyword evidence="4" id="KW-1185">Reference proteome</keyword>
<dbReference type="GO" id="GO:0003700">
    <property type="term" value="F:DNA-binding transcription factor activity"/>
    <property type="evidence" value="ECO:0007669"/>
    <property type="project" value="TreeGrafter"/>
</dbReference>
<dbReference type="EMBL" id="FQTY01000002">
    <property type="protein sequence ID" value="SHE49701.1"/>
    <property type="molecule type" value="Genomic_DNA"/>
</dbReference>
<reference evidence="4" key="1">
    <citation type="submission" date="2016-11" db="EMBL/GenBank/DDBJ databases">
        <authorList>
            <person name="Varghese N."/>
            <person name="Submissions S."/>
        </authorList>
    </citation>
    <scope>NUCLEOTIDE SEQUENCE [LARGE SCALE GENOMIC DNA]</scope>
    <source>
        <strain evidence="4">DSM 18095</strain>
    </source>
</reference>
<dbReference type="SMART" id="SM00530">
    <property type="entry name" value="HTH_XRE"/>
    <property type="match status" value="1"/>
</dbReference>
<name>A0A1M4TYV3_9FIRM</name>
<feature type="domain" description="HTH cro/C1-type" evidence="2">
    <location>
        <begin position="5"/>
        <end position="59"/>
    </location>
</feature>
<dbReference type="Gene3D" id="1.10.260.40">
    <property type="entry name" value="lambda repressor-like DNA-binding domains"/>
    <property type="match status" value="1"/>
</dbReference>
<evidence type="ECO:0000259" key="2">
    <source>
        <dbReference type="PROSITE" id="PS50943"/>
    </source>
</evidence>
<dbReference type="Pfam" id="PF01381">
    <property type="entry name" value="HTH_3"/>
    <property type="match status" value="1"/>
</dbReference>
<sequence length="75" mass="8750">MENRIRDIRKRQKITQKEIAEKVKVTRQYVSLLEKSEIEPSLRVAQGIAESLGCCLYYVFDIDGTGRYECSYCKV</sequence>
<dbReference type="GO" id="GO:0005829">
    <property type="term" value="C:cytosol"/>
    <property type="evidence" value="ECO:0007669"/>
    <property type="project" value="TreeGrafter"/>
</dbReference>
<dbReference type="PANTHER" id="PTHR46797">
    <property type="entry name" value="HTH-TYPE TRANSCRIPTIONAL REGULATOR"/>
    <property type="match status" value="1"/>
</dbReference>
<organism evidence="3 4">
    <name type="scientific">Tissierella praeacuta DSM 18095</name>
    <dbReference type="NCBI Taxonomy" id="1123404"/>
    <lineage>
        <taxon>Bacteria</taxon>
        <taxon>Bacillati</taxon>
        <taxon>Bacillota</taxon>
        <taxon>Tissierellia</taxon>
        <taxon>Tissierellales</taxon>
        <taxon>Tissierellaceae</taxon>
        <taxon>Tissierella</taxon>
    </lineage>
</organism>
<accession>A0A1M4TYV3</accession>
<dbReference type="CDD" id="cd00093">
    <property type="entry name" value="HTH_XRE"/>
    <property type="match status" value="1"/>
</dbReference>
<dbReference type="STRING" id="1123404.SAMN02745784_00933"/>
<protein>
    <submittedName>
        <fullName evidence="3">Putative transcriptional regulator</fullName>
    </submittedName>
</protein>
<dbReference type="PROSITE" id="PS50943">
    <property type="entry name" value="HTH_CROC1"/>
    <property type="match status" value="1"/>
</dbReference>
<evidence type="ECO:0000313" key="3">
    <source>
        <dbReference type="EMBL" id="SHE49701.1"/>
    </source>
</evidence>
<dbReference type="Proteomes" id="UP000184114">
    <property type="component" value="Unassembled WGS sequence"/>
</dbReference>
<dbReference type="GeneID" id="90996232"/>
<dbReference type="AlphaFoldDB" id="A0A1M4TYV3"/>
<dbReference type="PANTHER" id="PTHR46797:SF2">
    <property type="entry name" value="TRANSCRIPTIONAL REGULATOR"/>
    <property type="match status" value="1"/>
</dbReference>
<evidence type="ECO:0000313" key="4">
    <source>
        <dbReference type="Proteomes" id="UP000184114"/>
    </source>
</evidence>
<proteinExistence type="predicted"/>
<dbReference type="InterPro" id="IPR001387">
    <property type="entry name" value="Cro/C1-type_HTH"/>
</dbReference>
<dbReference type="RefSeq" id="WP_072973627.1">
    <property type="nucleotide sequence ID" value="NZ_FQTY01000002.1"/>
</dbReference>
<dbReference type="GO" id="GO:0003677">
    <property type="term" value="F:DNA binding"/>
    <property type="evidence" value="ECO:0007669"/>
    <property type="project" value="UniProtKB-KW"/>
</dbReference>
<gene>
    <name evidence="3" type="ORF">SAMN02745784_00933</name>
</gene>
<evidence type="ECO:0000256" key="1">
    <source>
        <dbReference type="ARBA" id="ARBA00023125"/>
    </source>
</evidence>